<feature type="compositionally biased region" description="Acidic residues" evidence="1">
    <location>
        <begin position="258"/>
        <end position="273"/>
    </location>
</feature>
<dbReference type="AlphaFoldDB" id="A0A7D4UC69"/>
<feature type="compositionally biased region" description="Low complexity" evidence="1">
    <location>
        <begin position="245"/>
        <end position="257"/>
    </location>
</feature>
<proteinExistence type="predicted"/>
<evidence type="ECO:0000256" key="1">
    <source>
        <dbReference type="SAM" id="MobiDB-lite"/>
    </source>
</evidence>
<evidence type="ECO:0008006" key="5">
    <source>
        <dbReference type="Google" id="ProtNLM"/>
    </source>
</evidence>
<organism evidence="3 4">
    <name type="scientific">Microbacterium hominis</name>
    <dbReference type="NCBI Taxonomy" id="162426"/>
    <lineage>
        <taxon>Bacteria</taxon>
        <taxon>Bacillati</taxon>
        <taxon>Actinomycetota</taxon>
        <taxon>Actinomycetes</taxon>
        <taxon>Micrococcales</taxon>
        <taxon>Microbacteriaceae</taxon>
        <taxon>Microbacterium</taxon>
    </lineage>
</organism>
<feature type="transmembrane region" description="Helical" evidence="2">
    <location>
        <begin position="12"/>
        <end position="36"/>
    </location>
</feature>
<sequence>MDTPKYLQVLWGYKWLLLFGAVVAGVAAFFAGFTVVNGEVTPRAEKTWSAATTMLLTSPTSTLFQAEVPGVPIEQGTSDPQVTDLAENALVYAYIISSDALQDSVEASIGTLDDETEAISALRRTTQPTGDERFPGRYDLPVLEAVGTAATAERAEEISQTAADEFVAYLVAQQDTQEIAPEQRVQVEMLGLNPAVEGDSSNPAIPVVVTFFGVFLAFVVLAFSIAGIRGKSARRKAAKAEAAAAAAAASPAEATPDAADELPLDDLIAEEDRELVSTGASSRRANRPPRDDDGEGA</sequence>
<feature type="transmembrane region" description="Helical" evidence="2">
    <location>
        <begin position="204"/>
        <end position="226"/>
    </location>
</feature>
<keyword evidence="2" id="KW-0812">Transmembrane</keyword>
<evidence type="ECO:0000313" key="4">
    <source>
        <dbReference type="Proteomes" id="UP000502498"/>
    </source>
</evidence>
<evidence type="ECO:0000256" key="2">
    <source>
        <dbReference type="SAM" id="Phobius"/>
    </source>
</evidence>
<keyword evidence="2" id="KW-0472">Membrane</keyword>
<evidence type="ECO:0000313" key="3">
    <source>
        <dbReference type="EMBL" id="QKJ20283.1"/>
    </source>
</evidence>
<accession>A0A7D4UC69</accession>
<feature type="region of interest" description="Disordered" evidence="1">
    <location>
        <begin position="245"/>
        <end position="297"/>
    </location>
</feature>
<dbReference type="RefSeq" id="WP_172990718.1">
    <property type="nucleotide sequence ID" value="NZ_CP054038.1"/>
</dbReference>
<dbReference type="EMBL" id="CP054038">
    <property type="protein sequence ID" value="QKJ20283.1"/>
    <property type="molecule type" value="Genomic_DNA"/>
</dbReference>
<protein>
    <recommendedName>
        <fullName evidence="5">Chain-length determining protein</fullName>
    </recommendedName>
</protein>
<dbReference type="Proteomes" id="UP000502498">
    <property type="component" value="Chromosome"/>
</dbReference>
<name>A0A7D4UC69_9MICO</name>
<keyword evidence="2" id="KW-1133">Transmembrane helix</keyword>
<gene>
    <name evidence="3" type="ORF">HQM25_13560</name>
</gene>
<reference evidence="3 4" key="1">
    <citation type="submission" date="2020-05" db="EMBL/GenBank/DDBJ databases">
        <title>Strain PA2F3 complete genome.</title>
        <authorList>
            <person name="Kim Y.-S."/>
            <person name="Kim S.-J."/>
            <person name="Jung H.-k."/>
            <person name="Kim S.-E."/>
            <person name="Kim K.-H."/>
        </authorList>
    </citation>
    <scope>NUCLEOTIDE SEQUENCE [LARGE SCALE GENOMIC DNA]</scope>
    <source>
        <strain evidence="3 4">PA2F3</strain>
    </source>
</reference>